<evidence type="ECO:0000259" key="1">
    <source>
        <dbReference type="Pfam" id="PF13175"/>
    </source>
</evidence>
<dbReference type="CDD" id="cd01026">
    <property type="entry name" value="TOPRIM_OLD"/>
    <property type="match status" value="1"/>
</dbReference>
<dbReference type="SUPFAM" id="SSF52540">
    <property type="entry name" value="P-loop containing nucleoside triphosphate hydrolases"/>
    <property type="match status" value="1"/>
</dbReference>
<dbReference type="PANTHER" id="PTHR43581">
    <property type="entry name" value="ATP/GTP PHOSPHATASE"/>
    <property type="match status" value="1"/>
</dbReference>
<feature type="domain" description="Endonuclease GajA/Old nuclease/RecF-like AAA" evidence="1">
    <location>
        <begin position="1"/>
        <end position="69"/>
    </location>
</feature>
<evidence type="ECO:0000259" key="2">
    <source>
        <dbReference type="Pfam" id="PF20469"/>
    </source>
</evidence>
<protein>
    <submittedName>
        <fullName evidence="3">Putative ATPase</fullName>
    </submittedName>
</protein>
<feature type="domain" description="OLD protein-like TOPRIM" evidence="2">
    <location>
        <begin position="369"/>
        <end position="432"/>
    </location>
</feature>
<gene>
    <name evidence="3" type="ORF">GGR30_003926</name>
</gene>
<dbReference type="InterPro" id="IPR041685">
    <property type="entry name" value="AAA_GajA/Old/RecF-like"/>
</dbReference>
<proteinExistence type="predicted"/>
<dbReference type="EMBL" id="JACIDZ010000015">
    <property type="protein sequence ID" value="MBB4123977.1"/>
    <property type="molecule type" value="Genomic_DNA"/>
</dbReference>
<evidence type="ECO:0000313" key="3">
    <source>
        <dbReference type="EMBL" id="MBB4123977.1"/>
    </source>
</evidence>
<comment type="caution">
    <text evidence="3">The sequence shown here is derived from an EMBL/GenBank/DDBJ whole genome shotgun (WGS) entry which is preliminary data.</text>
</comment>
<dbReference type="GO" id="GO:0016887">
    <property type="term" value="F:ATP hydrolysis activity"/>
    <property type="evidence" value="ECO:0007669"/>
    <property type="project" value="InterPro"/>
</dbReference>
<dbReference type="AlphaFoldDB" id="A0A7W6KML3"/>
<dbReference type="RefSeq" id="WP_183489959.1">
    <property type="nucleotide sequence ID" value="NZ_JACIDZ010000015.1"/>
</dbReference>
<name>A0A7W6KML3_9HYPH</name>
<sequence>MHIEKLALKNFKRFRDSLFDFNSDINILVGDNASGKSSLLEAIDIVLNKSYRGQSIDSNLTIDLFNNSCTEEFVASDKTQDKLPEILVEAYLVGCPEHKGNKNTLGENRDGLFVRIAFNDQLGSAYADFLKENPDLQTIPIEFYQVEWFNFGWKAQNSFSKQMKCLFVDPPRLHPNFGSKKYISDIVTKNLEPNTRSLLNLNFRRLKQKFDEEPDIKKVNADLDSDNTVTDKDLQISVDFASKTTWENNLQLNVDDVPFSQIGKGEQHQIQIKLALWQKAKNTHVVMIEEPENHLSHMNLVKLVDYIEGNSEGQQVFVSTHSSYVLNKLSFEKICLLADGYKRLSEVDSDTVKTLKRLPGYDTLRIVLCSKVILVEGPSDELLLKKIYLKNTKKLPEADGIDIIVVRGIGFRNYLNIVRHLGNKTHVVKDNDHDYAANINSWKAPFEGFDFIKVFSPEDNNLHSLEPALIEANSSDLEQLNKLAAVVLGPQVFADYSALPEDKAERQEFLRKRYQGNNSGAEKVSTAMRIFDSAEDIIFPDYLKEALDFGD</sequence>
<dbReference type="Proteomes" id="UP000530571">
    <property type="component" value="Unassembled WGS sequence"/>
</dbReference>
<dbReference type="InterPro" id="IPR034139">
    <property type="entry name" value="TOPRIM_OLD"/>
</dbReference>
<accession>A0A7W6KML3</accession>
<dbReference type="InterPro" id="IPR027417">
    <property type="entry name" value="P-loop_NTPase"/>
</dbReference>
<dbReference type="PANTHER" id="PTHR43581:SF4">
    <property type="entry name" value="ATP_GTP PHOSPHATASE"/>
    <property type="match status" value="1"/>
</dbReference>
<dbReference type="Gene3D" id="3.40.50.300">
    <property type="entry name" value="P-loop containing nucleotide triphosphate hydrolases"/>
    <property type="match status" value="2"/>
</dbReference>
<feature type="domain" description="Endonuclease GajA/Old nuclease/RecF-like AAA" evidence="1">
    <location>
        <begin position="207"/>
        <end position="325"/>
    </location>
</feature>
<keyword evidence="4" id="KW-1185">Reference proteome</keyword>
<evidence type="ECO:0000313" key="4">
    <source>
        <dbReference type="Proteomes" id="UP000530571"/>
    </source>
</evidence>
<dbReference type="Pfam" id="PF20469">
    <property type="entry name" value="OLD-like_TOPRIM"/>
    <property type="match status" value="1"/>
</dbReference>
<dbReference type="InterPro" id="IPR051396">
    <property type="entry name" value="Bact_Antivir_Def_Nuclease"/>
</dbReference>
<reference evidence="3 4" key="1">
    <citation type="submission" date="2020-08" db="EMBL/GenBank/DDBJ databases">
        <title>Genomic Encyclopedia of Type Strains, Phase IV (KMG-IV): sequencing the most valuable type-strain genomes for metagenomic binning, comparative biology and taxonomic classification.</title>
        <authorList>
            <person name="Goeker M."/>
        </authorList>
    </citation>
    <scope>NUCLEOTIDE SEQUENCE [LARGE SCALE GENOMIC DNA]</scope>
    <source>
        <strain evidence="3 4">DSM 28101</strain>
    </source>
</reference>
<dbReference type="GO" id="GO:0005524">
    <property type="term" value="F:ATP binding"/>
    <property type="evidence" value="ECO:0007669"/>
    <property type="project" value="InterPro"/>
</dbReference>
<dbReference type="Pfam" id="PF13175">
    <property type="entry name" value="AAA_15"/>
    <property type="match status" value="2"/>
</dbReference>
<organism evidence="3 4">
    <name type="scientific">Martelella radicis</name>
    <dbReference type="NCBI Taxonomy" id="1397476"/>
    <lineage>
        <taxon>Bacteria</taxon>
        <taxon>Pseudomonadati</taxon>
        <taxon>Pseudomonadota</taxon>
        <taxon>Alphaproteobacteria</taxon>
        <taxon>Hyphomicrobiales</taxon>
        <taxon>Aurantimonadaceae</taxon>
        <taxon>Martelella</taxon>
    </lineage>
</organism>